<organism evidence="7 8">
    <name type="scientific">Pleodorina starrii</name>
    <dbReference type="NCBI Taxonomy" id="330485"/>
    <lineage>
        <taxon>Eukaryota</taxon>
        <taxon>Viridiplantae</taxon>
        <taxon>Chlorophyta</taxon>
        <taxon>core chlorophytes</taxon>
        <taxon>Chlorophyceae</taxon>
        <taxon>CS clade</taxon>
        <taxon>Chlamydomonadales</taxon>
        <taxon>Volvocaceae</taxon>
        <taxon>Pleodorina</taxon>
    </lineage>
</organism>
<dbReference type="GO" id="GO:0005509">
    <property type="term" value="F:calcium ion binding"/>
    <property type="evidence" value="ECO:0007669"/>
    <property type="project" value="InterPro"/>
</dbReference>
<protein>
    <recommendedName>
        <fullName evidence="6">EF-hand domain-containing protein</fullName>
    </recommendedName>
</protein>
<dbReference type="InterPro" id="IPR018247">
    <property type="entry name" value="EF_Hand_1_Ca_BS"/>
</dbReference>
<dbReference type="SUPFAM" id="SSF47473">
    <property type="entry name" value="EF-hand"/>
    <property type="match status" value="1"/>
</dbReference>
<evidence type="ECO:0000313" key="7">
    <source>
        <dbReference type="EMBL" id="GLC54799.1"/>
    </source>
</evidence>
<gene>
    <name evidence="7" type="primary">PLEST006220</name>
    <name evidence="7" type="ORF">PLESTB_000907200</name>
</gene>
<evidence type="ECO:0000256" key="2">
    <source>
        <dbReference type="ARBA" id="ARBA00022490"/>
    </source>
</evidence>
<proteinExistence type="predicted"/>
<evidence type="ECO:0000256" key="3">
    <source>
        <dbReference type="ARBA" id="ARBA00022723"/>
    </source>
</evidence>
<keyword evidence="2" id="KW-0963">Cytoplasm</keyword>
<sequence length="167" mass="18109">MASLRQWFAKVDRDASGHITAMELQAALADGGLNFSVGTVAAIIRQCDSSGSGTISLADFERLHSFLETVQDTFNQMGPDPRTGRVPLGEVARELAASGYHLEPEVQKALFTKFDPLRANSMGLQEFMALTLFLRSSTATFKAYDPEGSGVVHLTYGQFLYAAVNSI</sequence>
<keyword evidence="3" id="KW-0479">Metal-binding</keyword>
<evidence type="ECO:0000256" key="4">
    <source>
        <dbReference type="ARBA" id="ARBA00022737"/>
    </source>
</evidence>
<comment type="caution">
    <text evidence="7">The sequence shown here is derived from an EMBL/GenBank/DDBJ whole genome shotgun (WGS) entry which is preliminary data.</text>
</comment>
<dbReference type="Proteomes" id="UP001165080">
    <property type="component" value="Unassembled WGS sequence"/>
</dbReference>
<dbReference type="GO" id="GO:0005737">
    <property type="term" value="C:cytoplasm"/>
    <property type="evidence" value="ECO:0007669"/>
    <property type="project" value="UniProtKB-SubCell"/>
</dbReference>
<accession>A0A9W6BMF2</accession>
<dbReference type="PANTHER" id="PTHR46212:SF3">
    <property type="entry name" value="GH27120P"/>
    <property type="match status" value="1"/>
</dbReference>
<dbReference type="Gene3D" id="1.10.238.10">
    <property type="entry name" value="EF-hand"/>
    <property type="match status" value="1"/>
</dbReference>
<name>A0A9W6BMF2_9CHLO</name>
<keyword evidence="5" id="KW-0106">Calcium</keyword>
<evidence type="ECO:0000256" key="5">
    <source>
        <dbReference type="ARBA" id="ARBA00022837"/>
    </source>
</evidence>
<evidence type="ECO:0000313" key="8">
    <source>
        <dbReference type="Proteomes" id="UP001165080"/>
    </source>
</evidence>
<feature type="domain" description="EF-hand" evidence="6">
    <location>
        <begin position="1"/>
        <end position="34"/>
    </location>
</feature>
<dbReference type="Pfam" id="PF13499">
    <property type="entry name" value="EF-hand_7"/>
    <property type="match status" value="1"/>
</dbReference>
<keyword evidence="4" id="KW-0677">Repeat</keyword>
<dbReference type="PROSITE" id="PS50222">
    <property type="entry name" value="EF_HAND_2"/>
    <property type="match status" value="1"/>
</dbReference>
<evidence type="ECO:0000259" key="6">
    <source>
        <dbReference type="PROSITE" id="PS50222"/>
    </source>
</evidence>
<dbReference type="PANTHER" id="PTHR46212">
    <property type="entry name" value="PEFLIN"/>
    <property type="match status" value="1"/>
</dbReference>
<dbReference type="PROSITE" id="PS00018">
    <property type="entry name" value="EF_HAND_1"/>
    <property type="match status" value="2"/>
</dbReference>
<dbReference type="InterPro" id="IPR011992">
    <property type="entry name" value="EF-hand-dom_pair"/>
</dbReference>
<evidence type="ECO:0000256" key="1">
    <source>
        <dbReference type="ARBA" id="ARBA00004496"/>
    </source>
</evidence>
<dbReference type="GO" id="GO:0048306">
    <property type="term" value="F:calcium-dependent protein binding"/>
    <property type="evidence" value="ECO:0007669"/>
    <property type="project" value="UniProtKB-ARBA"/>
</dbReference>
<dbReference type="AlphaFoldDB" id="A0A9W6BMF2"/>
<reference evidence="7 8" key="1">
    <citation type="journal article" date="2023" name="Commun. Biol.">
        <title>Reorganization of the ancestral sex-determining regions during the evolution of trioecy in Pleodorina starrii.</title>
        <authorList>
            <person name="Takahashi K."/>
            <person name="Suzuki S."/>
            <person name="Kawai-Toyooka H."/>
            <person name="Yamamoto K."/>
            <person name="Hamaji T."/>
            <person name="Ootsuki R."/>
            <person name="Yamaguchi H."/>
            <person name="Kawachi M."/>
            <person name="Higashiyama T."/>
            <person name="Nozaki H."/>
        </authorList>
    </citation>
    <scope>NUCLEOTIDE SEQUENCE [LARGE SCALE GENOMIC DNA]</scope>
    <source>
        <strain evidence="7 8">NIES-4479</strain>
    </source>
</reference>
<dbReference type="EMBL" id="BRXU01000011">
    <property type="protein sequence ID" value="GLC54799.1"/>
    <property type="molecule type" value="Genomic_DNA"/>
</dbReference>
<dbReference type="InterPro" id="IPR051426">
    <property type="entry name" value="Peflin/Sorcin_CaBP"/>
</dbReference>
<keyword evidence="8" id="KW-1185">Reference proteome</keyword>
<comment type="subcellular location">
    <subcellularLocation>
        <location evidence="1">Cytoplasm</location>
    </subcellularLocation>
</comment>
<dbReference type="InterPro" id="IPR002048">
    <property type="entry name" value="EF_hand_dom"/>
</dbReference>